<comment type="caution">
    <text evidence="2">The sequence shown here is derived from an EMBL/GenBank/DDBJ whole genome shotgun (WGS) entry which is preliminary data.</text>
</comment>
<reference evidence="2" key="1">
    <citation type="submission" date="2021-10" db="EMBL/GenBank/DDBJ databases">
        <title>Anaerobic single-cell dispensing facilitates the cultivation of human gut bacteria.</title>
        <authorList>
            <person name="Afrizal A."/>
        </authorList>
    </citation>
    <scope>NUCLEOTIDE SEQUENCE</scope>
    <source>
        <strain evidence="2">CLA-AA-H233</strain>
    </source>
</reference>
<organism evidence="2 3">
    <name type="scientific">Faecalibacterium butyricigenerans</name>
    <dbReference type="NCBI Taxonomy" id="1851427"/>
    <lineage>
        <taxon>Bacteria</taxon>
        <taxon>Bacillati</taxon>
        <taxon>Bacillota</taxon>
        <taxon>Clostridia</taxon>
        <taxon>Eubacteriales</taxon>
        <taxon>Oscillospiraceae</taxon>
        <taxon>Faecalibacterium</taxon>
    </lineage>
</organism>
<sequence length="446" mass="49017">MKEQRHRFLCAVCALALVLTAVLAPAAWAAEGADEAQAEAKTTLTAADAAQMQQADAAVTALTGSEEYEQMSREQRRAAALDELDGLARKGLVRRSSIRTDEENGIVSFTYSCGVLGGILFTPADELEEMTLDAGENGLRPPRGLAEASPCAEMPLTEDVREAAAARQNARQSDENALPDTIGRAAIYYAFDNTVNSSRFPYYSYMQGFWEGMGIRTTMNTRVTLADLRRMDRYDLCILSAHGAYYTYSYGALWKRTRTEPIILLTEESTFYKDIIYSFELLSHRVIKMNGLYCATADFFRNAYRAGQLSSTIVYSETCEFLGVTGSVDESMAEALLAGGARAVLGYVNNVYTVYSRSMLWDTVNHLGMGMTIGGAVTHAKDTYGENDIIWYTEQGGRRPHAAAAYLVLYGDPNARLNVPANYSLAQRADEITVDDILGEVLDRAA</sequence>
<dbReference type="RefSeq" id="WP_227621207.1">
    <property type="nucleotide sequence ID" value="NZ_JAJEQL010000018.1"/>
</dbReference>
<dbReference type="EMBL" id="JAJEQL010000018">
    <property type="protein sequence ID" value="MCC2199720.1"/>
    <property type="molecule type" value="Genomic_DNA"/>
</dbReference>
<feature type="signal peptide" evidence="1">
    <location>
        <begin position="1"/>
        <end position="29"/>
    </location>
</feature>
<dbReference type="PROSITE" id="PS51318">
    <property type="entry name" value="TAT"/>
    <property type="match status" value="1"/>
</dbReference>
<protein>
    <submittedName>
        <fullName evidence="2">C25 family cysteine peptidase</fullName>
    </submittedName>
</protein>
<accession>A0ABS8F906</accession>
<dbReference type="Proteomes" id="UP001430637">
    <property type="component" value="Unassembled WGS sequence"/>
</dbReference>
<feature type="chain" id="PRO_5046779679" evidence="1">
    <location>
        <begin position="30"/>
        <end position="446"/>
    </location>
</feature>
<proteinExistence type="predicted"/>
<dbReference type="InterPro" id="IPR006311">
    <property type="entry name" value="TAT_signal"/>
</dbReference>
<evidence type="ECO:0000313" key="3">
    <source>
        <dbReference type="Proteomes" id="UP001430637"/>
    </source>
</evidence>
<keyword evidence="1" id="KW-0732">Signal</keyword>
<keyword evidence="3" id="KW-1185">Reference proteome</keyword>
<gene>
    <name evidence="2" type="ORF">LKD23_08140</name>
</gene>
<name>A0ABS8F906_9FIRM</name>
<evidence type="ECO:0000256" key="1">
    <source>
        <dbReference type="SAM" id="SignalP"/>
    </source>
</evidence>
<evidence type="ECO:0000313" key="2">
    <source>
        <dbReference type="EMBL" id="MCC2199720.1"/>
    </source>
</evidence>